<sequence length="148" mass="15903">MPSFKQPECTLYVEEEYAYYNTWQSQPPDVPDPAPTAAPAQAEYAYYSTWQLQPPTAPAAAPALAQTQPTSPTLAQLPASAPPQSCAATESFLAAIDLMGQVEKVVEERPQTTRLDMLALVAAAVAEVYEGNYGTLIPPCVKGFGHLD</sequence>
<evidence type="ECO:0000313" key="3">
    <source>
        <dbReference type="Proteomes" id="UP000184267"/>
    </source>
</evidence>
<dbReference type="Proteomes" id="UP000184267">
    <property type="component" value="Unassembled WGS sequence"/>
</dbReference>
<accession>A0A1M2VVF5</accession>
<keyword evidence="3" id="KW-1185">Reference proteome</keyword>
<proteinExistence type="predicted"/>
<comment type="caution">
    <text evidence="2">The sequence shown here is derived from an EMBL/GenBank/DDBJ whole genome shotgun (WGS) entry which is preliminary data.</text>
</comment>
<organism evidence="2 3">
    <name type="scientific">Trametes pubescens</name>
    <name type="common">White-rot fungus</name>
    <dbReference type="NCBI Taxonomy" id="154538"/>
    <lineage>
        <taxon>Eukaryota</taxon>
        <taxon>Fungi</taxon>
        <taxon>Dikarya</taxon>
        <taxon>Basidiomycota</taxon>
        <taxon>Agaricomycotina</taxon>
        <taxon>Agaricomycetes</taxon>
        <taxon>Polyporales</taxon>
        <taxon>Polyporaceae</taxon>
        <taxon>Trametes</taxon>
    </lineage>
</organism>
<dbReference type="AlphaFoldDB" id="A0A1M2VVF5"/>
<feature type="compositionally biased region" description="Low complexity" evidence="1">
    <location>
        <begin position="58"/>
        <end position="73"/>
    </location>
</feature>
<protein>
    <submittedName>
        <fullName evidence="2">Uncharacterized protein</fullName>
    </submittedName>
</protein>
<dbReference type="EMBL" id="MNAD01000615">
    <property type="protein sequence ID" value="OJT11581.1"/>
    <property type="molecule type" value="Genomic_DNA"/>
</dbReference>
<feature type="region of interest" description="Disordered" evidence="1">
    <location>
        <begin position="58"/>
        <end position="82"/>
    </location>
</feature>
<reference evidence="2 3" key="1">
    <citation type="submission" date="2016-10" db="EMBL/GenBank/DDBJ databases">
        <title>Genome sequence of the basidiomycete white-rot fungus Trametes pubescens.</title>
        <authorList>
            <person name="Makela M.R."/>
            <person name="Granchi Z."/>
            <person name="Peng M."/>
            <person name="De Vries R.P."/>
            <person name="Grigoriev I."/>
            <person name="Riley R."/>
            <person name="Hilden K."/>
        </authorList>
    </citation>
    <scope>NUCLEOTIDE SEQUENCE [LARGE SCALE GENOMIC DNA]</scope>
    <source>
        <strain evidence="2 3">FBCC735</strain>
    </source>
</reference>
<evidence type="ECO:0000256" key="1">
    <source>
        <dbReference type="SAM" id="MobiDB-lite"/>
    </source>
</evidence>
<name>A0A1M2VVF5_TRAPU</name>
<gene>
    <name evidence="2" type="ORF">TRAPUB_11890</name>
</gene>
<evidence type="ECO:0000313" key="2">
    <source>
        <dbReference type="EMBL" id="OJT11581.1"/>
    </source>
</evidence>